<feature type="domain" description="Response regulatory" evidence="4">
    <location>
        <begin position="8"/>
        <end position="124"/>
    </location>
</feature>
<feature type="domain" description="HTH luxR-type" evidence="3">
    <location>
        <begin position="150"/>
        <end position="215"/>
    </location>
</feature>
<dbReference type="SMART" id="SM00448">
    <property type="entry name" value="REC"/>
    <property type="match status" value="1"/>
</dbReference>
<dbReference type="GO" id="GO:0006355">
    <property type="term" value="P:regulation of DNA-templated transcription"/>
    <property type="evidence" value="ECO:0007669"/>
    <property type="project" value="InterPro"/>
</dbReference>
<keyword evidence="1" id="KW-0238">DNA-binding</keyword>
<dbReference type="Pfam" id="PF00196">
    <property type="entry name" value="GerE"/>
    <property type="match status" value="1"/>
</dbReference>
<organism evidence="5 6">
    <name type="scientific">Arthrobacter terrae</name>
    <dbReference type="NCBI Taxonomy" id="2935737"/>
    <lineage>
        <taxon>Bacteria</taxon>
        <taxon>Bacillati</taxon>
        <taxon>Actinomycetota</taxon>
        <taxon>Actinomycetes</taxon>
        <taxon>Micrococcales</taxon>
        <taxon>Micrococcaceae</taxon>
        <taxon>Arthrobacter</taxon>
    </lineage>
</organism>
<dbReference type="SMART" id="SM00421">
    <property type="entry name" value="HTH_LUXR"/>
    <property type="match status" value="1"/>
</dbReference>
<evidence type="ECO:0000259" key="3">
    <source>
        <dbReference type="PROSITE" id="PS50043"/>
    </source>
</evidence>
<comment type="caution">
    <text evidence="2">Lacks conserved residue(s) required for the propagation of feature annotation.</text>
</comment>
<evidence type="ECO:0000313" key="5">
    <source>
        <dbReference type="EMBL" id="MBG0740864.1"/>
    </source>
</evidence>
<dbReference type="SUPFAM" id="SSF52172">
    <property type="entry name" value="CheY-like"/>
    <property type="match status" value="1"/>
</dbReference>
<name>A0A931G958_9MICC</name>
<dbReference type="PANTHER" id="PTHR43214">
    <property type="entry name" value="TWO-COMPONENT RESPONSE REGULATOR"/>
    <property type="match status" value="1"/>
</dbReference>
<gene>
    <name evidence="5" type="ORF">IV500_15925</name>
</gene>
<comment type="caution">
    <text evidence="5">The sequence shown here is derived from an EMBL/GenBank/DDBJ whole genome shotgun (WGS) entry which is preliminary data.</text>
</comment>
<accession>A0A931G958</accession>
<dbReference type="AlphaFoldDB" id="A0A931G958"/>
<evidence type="ECO:0000256" key="1">
    <source>
        <dbReference type="ARBA" id="ARBA00023125"/>
    </source>
</evidence>
<protein>
    <submittedName>
        <fullName evidence="5">Response regulator transcription factor</fullName>
    </submittedName>
</protein>
<evidence type="ECO:0000259" key="4">
    <source>
        <dbReference type="PROSITE" id="PS50110"/>
    </source>
</evidence>
<dbReference type="GO" id="GO:0000160">
    <property type="term" value="P:phosphorelay signal transduction system"/>
    <property type="evidence" value="ECO:0007669"/>
    <property type="project" value="InterPro"/>
</dbReference>
<dbReference type="Pfam" id="PF00072">
    <property type="entry name" value="Response_reg"/>
    <property type="match status" value="1"/>
</dbReference>
<sequence>MTDGKLIRVHLVSADFLLQQGLQTILTGLDYVTLEAVSRTAEDAFTAVVAAGPDIVLIERGLPGIDGVAEIRAITEQAPRTKVVLLCAETDRKTMIEAYQAGAVSFLTKTQMTQDLGPALRMIHRGAAIFAMPLSSPRLQTPGATESADNLVLKAQFNSRDRKLLAGVAAGRTNAQIGRDLHLSEATIKAQLTGIMTRLNVSNRVQLAVAVVRNGLVDMPVSHAPGP</sequence>
<dbReference type="EMBL" id="JADNYM010000022">
    <property type="protein sequence ID" value="MBG0740864.1"/>
    <property type="molecule type" value="Genomic_DNA"/>
</dbReference>
<dbReference type="InterPro" id="IPR039420">
    <property type="entry name" value="WalR-like"/>
</dbReference>
<reference evidence="5 6" key="1">
    <citation type="submission" date="2020-11" db="EMBL/GenBank/DDBJ databases">
        <title>Arthrobacter antarcticus sp. nov., isolated from Antarctic Soil.</title>
        <authorList>
            <person name="Li J."/>
        </authorList>
    </citation>
    <scope>NUCLEOTIDE SEQUENCE [LARGE SCALE GENOMIC DNA]</scope>
    <source>
        <strain evidence="5 6">Z1-20</strain>
    </source>
</reference>
<dbReference type="RefSeq" id="WP_196397800.1">
    <property type="nucleotide sequence ID" value="NZ_JADNYM010000022.1"/>
</dbReference>
<evidence type="ECO:0000313" key="6">
    <source>
        <dbReference type="Proteomes" id="UP000655366"/>
    </source>
</evidence>
<dbReference type="PROSITE" id="PS50043">
    <property type="entry name" value="HTH_LUXR_2"/>
    <property type="match status" value="1"/>
</dbReference>
<dbReference type="GO" id="GO:0003677">
    <property type="term" value="F:DNA binding"/>
    <property type="evidence" value="ECO:0007669"/>
    <property type="project" value="UniProtKB-KW"/>
</dbReference>
<dbReference type="PROSITE" id="PS50110">
    <property type="entry name" value="RESPONSE_REGULATORY"/>
    <property type="match status" value="1"/>
</dbReference>
<dbReference type="Proteomes" id="UP000655366">
    <property type="component" value="Unassembled WGS sequence"/>
</dbReference>
<dbReference type="PANTHER" id="PTHR43214:SF43">
    <property type="entry name" value="TWO-COMPONENT RESPONSE REGULATOR"/>
    <property type="match status" value="1"/>
</dbReference>
<dbReference type="CDD" id="cd06170">
    <property type="entry name" value="LuxR_C_like"/>
    <property type="match status" value="1"/>
</dbReference>
<dbReference type="SUPFAM" id="SSF46894">
    <property type="entry name" value="C-terminal effector domain of the bipartite response regulators"/>
    <property type="match status" value="1"/>
</dbReference>
<dbReference type="Gene3D" id="3.40.50.2300">
    <property type="match status" value="1"/>
</dbReference>
<keyword evidence="6" id="KW-1185">Reference proteome</keyword>
<proteinExistence type="predicted"/>
<dbReference type="InterPro" id="IPR000792">
    <property type="entry name" value="Tscrpt_reg_LuxR_C"/>
</dbReference>
<evidence type="ECO:0000256" key="2">
    <source>
        <dbReference type="PROSITE-ProRule" id="PRU00169"/>
    </source>
</evidence>
<dbReference type="PRINTS" id="PR00038">
    <property type="entry name" value="HTHLUXR"/>
</dbReference>
<dbReference type="InterPro" id="IPR016032">
    <property type="entry name" value="Sig_transdc_resp-reg_C-effctor"/>
</dbReference>
<dbReference type="InterPro" id="IPR011006">
    <property type="entry name" value="CheY-like_superfamily"/>
</dbReference>
<dbReference type="InterPro" id="IPR001789">
    <property type="entry name" value="Sig_transdc_resp-reg_receiver"/>
</dbReference>